<dbReference type="Gene3D" id="1.10.3720.10">
    <property type="entry name" value="MetI-like"/>
    <property type="match status" value="1"/>
</dbReference>
<keyword evidence="4 7" id="KW-0812">Transmembrane</keyword>
<dbReference type="Pfam" id="PF19300">
    <property type="entry name" value="BPD_transp_1_N"/>
    <property type="match status" value="1"/>
</dbReference>
<dbReference type="InterPro" id="IPR045621">
    <property type="entry name" value="BPD_transp_1_N"/>
</dbReference>
<evidence type="ECO:0000256" key="2">
    <source>
        <dbReference type="ARBA" id="ARBA00022448"/>
    </source>
</evidence>
<feature type="transmembrane region" description="Helical" evidence="7">
    <location>
        <begin position="265"/>
        <end position="290"/>
    </location>
</feature>
<evidence type="ECO:0000256" key="6">
    <source>
        <dbReference type="ARBA" id="ARBA00023136"/>
    </source>
</evidence>
<dbReference type="GO" id="GO:0005886">
    <property type="term" value="C:plasma membrane"/>
    <property type="evidence" value="ECO:0007669"/>
    <property type="project" value="UniProtKB-SubCell"/>
</dbReference>
<dbReference type="PANTHER" id="PTHR43163">
    <property type="entry name" value="DIPEPTIDE TRANSPORT SYSTEM PERMEASE PROTEIN DPPB-RELATED"/>
    <property type="match status" value="1"/>
</dbReference>
<gene>
    <name evidence="9" type="ORF">CLOBOL_00761</name>
</gene>
<keyword evidence="6 7" id="KW-0472">Membrane</keyword>
<evidence type="ECO:0000256" key="4">
    <source>
        <dbReference type="ARBA" id="ARBA00022692"/>
    </source>
</evidence>
<dbReference type="CDD" id="cd06261">
    <property type="entry name" value="TM_PBP2"/>
    <property type="match status" value="1"/>
</dbReference>
<dbReference type="eggNOG" id="COG0601">
    <property type="taxonomic scope" value="Bacteria"/>
</dbReference>
<dbReference type="InterPro" id="IPR035906">
    <property type="entry name" value="MetI-like_sf"/>
</dbReference>
<accession>A8RIR1</accession>
<feature type="transmembrane region" description="Helical" evidence="7">
    <location>
        <begin position="122"/>
        <end position="144"/>
    </location>
</feature>
<reference evidence="9 10" key="1">
    <citation type="submission" date="2007-08" db="EMBL/GenBank/DDBJ databases">
        <authorList>
            <person name="Fulton L."/>
            <person name="Clifton S."/>
            <person name="Fulton B."/>
            <person name="Xu J."/>
            <person name="Minx P."/>
            <person name="Pepin K.H."/>
            <person name="Johnson M."/>
            <person name="Thiruvilangam P."/>
            <person name="Bhonagiri V."/>
            <person name="Nash W.E."/>
            <person name="Mardis E.R."/>
            <person name="Wilson R.K."/>
        </authorList>
    </citation>
    <scope>NUCLEOTIDE SEQUENCE [LARGE SCALE GENOMIC DNA]</scope>
    <source>
        <strain evidence="10">ATCC BAA-613 / DSM 15670 / CCUG 46953 / JCM 12243 / WAL 16351</strain>
    </source>
</reference>
<feature type="transmembrane region" description="Helical" evidence="7">
    <location>
        <begin position="90"/>
        <end position="110"/>
    </location>
</feature>
<dbReference type="Pfam" id="PF00528">
    <property type="entry name" value="BPD_transp_1"/>
    <property type="match status" value="1"/>
</dbReference>
<dbReference type="PANTHER" id="PTHR43163:SF6">
    <property type="entry name" value="DIPEPTIDE TRANSPORT SYSTEM PERMEASE PROTEIN DPPB-RELATED"/>
    <property type="match status" value="1"/>
</dbReference>
<evidence type="ECO:0000259" key="8">
    <source>
        <dbReference type="PROSITE" id="PS50928"/>
    </source>
</evidence>
<protein>
    <recommendedName>
        <fullName evidence="8">ABC transmembrane type-1 domain-containing protein</fullName>
    </recommendedName>
</protein>
<proteinExistence type="inferred from homology"/>
<evidence type="ECO:0000313" key="10">
    <source>
        <dbReference type="Proteomes" id="UP000005396"/>
    </source>
</evidence>
<dbReference type="EMBL" id="ABCC02000010">
    <property type="protein sequence ID" value="EDP18827.1"/>
    <property type="molecule type" value="Genomic_DNA"/>
</dbReference>
<name>A8RIR1_ENTBW</name>
<comment type="caution">
    <text evidence="9">The sequence shown here is derived from an EMBL/GenBank/DDBJ whole genome shotgun (WGS) entry which is preliminary data.</text>
</comment>
<keyword evidence="3" id="KW-1003">Cell membrane</keyword>
<dbReference type="Proteomes" id="UP000005396">
    <property type="component" value="Unassembled WGS sequence"/>
</dbReference>
<sequence>MMIPVLLGVLFLVFTMNEISPGDPAAMIAGDAASVEVVEQIREDLGLNKPLPVRFFNYTKNLVLHGDLGTSYKTKRPVLDEVMDRLPTTILLSLTSAAFAVFLSIPIGIISAIKQNTWIDNLLMVLALIGVAMPAFWQGLMTIILFSVKLGWFPSYGFTTPAHWFMPVLTIGTGAMASLVRITRSSMLEVIRQDYIRTARAKGQTERKVIISHALRNSMIPIITAIAIQLGSMLGGAIVTETVFAIPGIGMLMIQSIKARDYPTIQGAVVVIAVMFSLLNLVVDIIYTFVDPRLKSIYQTKRKVKHFIAKSET</sequence>
<evidence type="ECO:0000256" key="5">
    <source>
        <dbReference type="ARBA" id="ARBA00022989"/>
    </source>
</evidence>
<dbReference type="HOGENOM" id="CLU_036879_0_0_9"/>
<keyword evidence="2 7" id="KW-0813">Transport</keyword>
<evidence type="ECO:0000256" key="1">
    <source>
        <dbReference type="ARBA" id="ARBA00004651"/>
    </source>
</evidence>
<evidence type="ECO:0000256" key="7">
    <source>
        <dbReference type="RuleBase" id="RU363032"/>
    </source>
</evidence>
<reference evidence="9 10" key="2">
    <citation type="submission" date="2007-09" db="EMBL/GenBank/DDBJ databases">
        <title>Draft genome sequence of Clostridium bolteae (ATCC BAA-613).</title>
        <authorList>
            <person name="Sudarsanam P."/>
            <person name="Ley R."/>
            <person name="Guruge J."/>
            <person name="Turnbaugh P.J."/>
            <person name="Mahowald M."/>
            <person name="Liep D."/>
            <person name="Gordon J."/>
        </authorList>
    </citation>
    <scope>NUCLEOTIDE SEQUENCE [LARGE SCALE GENOMIC DNA]</scope>
    <source>
        <strain evidence="10">ATCC BAA-613 / DSM 15670 / CCUG 46953 / JCM 12243 / WAL 16351</strain>
    </source>
</reference>
<dbReference type="PaxDb" id="411902-CLOBOL_00761"/>
<organism evidence="9 10">
    <name type="scientific">Enterocloster bolteae (strain ATCC BAA-613 / DSM 15670 / CCUG 46953 / JCM 12243 / WAL 16351)</name>
    <name type="common">Clostridium bolteae</name>
    <dbReference type="NCBI Taxonomy" id="411902"/>
    <lineage>
        <taxon>Bacteria</taxon>
        <taxon>Bacillati</taxon>
        <taxon>Bacillota</taxon>
        <taxon>Clostridia</taxon>
        <taxon>Lachnospirales</taxon>
        <taxon>Lachnospiraceae</taxon>
        <taxon>Enterocloster</taxon>
    </lineage>
</organism>
<evidence type="ECO:0000256" key="3">
    <source>
        <dbReference type="ARBA" id="ARBA00022475"/>
    </source>
</evidence>
<evidence type="ECO:0000313" key="9">
    <source>
        <dbReference type="EMBL" id="EDP18827.1"/>
    </source>
</evidence>
<dbReference type="PROSITE" id="PS50928">
    <property type="entry name" value="ABC_TM1"/>
    <property type="match status" value="1"/>
</dbReference>
<comment type="similarity">
    <text evidence="7">Belongs to the binding-protein-dependent transport system permease family.</text>
</comment>
<dbReference type="InterPro" id="IPR000515">
    <property type="entry name" value="MetI-like"/>
</dbReference>
<keyword evidence="5 7" id="KW-1133">Transmembrane helix</keyword>
<feature type="transmembrane region" description="Helical" evidence="7">
    <location>
        <begin position="222"/>
        <end position="245"/>
    </location>
</feature>
<dbReference type="AlphaFoldDB" id="A8RIR1"/>
<dbReference type="GO" id="GO:0055085">
    <property type="term" value="P:transmembrane transport"/>
    <property type="evidence" value="ECO:0007669"/>
    <property type="project" value="InterPro"/>
</dbReference>
<comment type="subcellular location">
    <subcellularLocation>
        <location evidence="1 7">Cell membrane</location>
        <topology evidence="1 7">Multi-pass membrane protein</topology>
    </subcellularLocation>
</comment>
<feature type="domain" description="ABC transmembrane type-1" evidence="8">
    <location>
        <begin position="86"/>
        <end position="287"/>
    </location>
</feature>
<dbReference type="SUPFAM" id="SSF161098">
    <property type="entry name" value="MetI-like"/>
    <property type="match status" value="1"/>
</dbReference>
<feature type="transmembrane region" description="Helical" evidence="7">
    <location>
        <begin position="164"/>
        <end position="182"/>
    </location>
</feature>